<dbReference type="SUPFAM" id="SSF160582">
    <property type="entry name" value="MbtH-like"/>
    <property type="match status" value="1"/>
</dbReference>
<dbReference type="GO" id="GO:0019290">
    <property type="term" value="P:siderophore biosynthetic process"/>
    <property type="evidence" value="ECO:0007669"/>
    <property type="project" value="TreeGrafter"/>
</dbReference>
<dbReference type="Pfam" id="PF03621">
    <property type="entry name" value="MbtH"/>
    <property type="match status" value="1"/>
</dbReference>
<proteinExistence type="predicted"/>
<reference evidence="3" key="1">
    <citation type="journal article" date="2002" name="Antimicrob. Agents Chemother.">
        <title>Biosynthetic gene cluster of simocyclinone, a natural multihybrid antibiotic.</title>
        <authorList>
            <person name="Trefzer A."/>
            <person name="Pelzer S."/>
            <person name="Schimana J."/>
            <person name="Stockert S."/>
            <person name="Bihlmaier C."/>
            <person name="Fiedler H.P."/>
            <person name="Welzel K."/>
            <person name="Vente A."/>
            <person name="Bechthold A."/>
        </authorList>
    </citation>
    <scope>NUCLEOTIDE SEQUENCE</scope>
    <source>
        <strain evidence="3">Tue6040</strain>
    </source>
</reference>
<evidence type="ECO:0000313" key="2">
    <source>
        <dbReference type="EMBL" id="AAG34186.1"/>
    </source>
</evidence>
<gene>
    <name evidence="2" type="primary">simY</name>
    <name evidence="3" type="synonym">simX1</name>
</gene>
<evidence type="ECO:0000313" key="4">
    <source>
        <dbReference type="EMBL" id="AAL15602.1"/>
    </source>
</evidence>
<reference evidence="3" key="3">
    <citation type="submission" date="2011-11" db="EMBL/GenBank/DDBJ databases">
        <title>The simocyclinone biosynthetic gene cluster isolated from Streptomyces antibioticus Tue6040.</title>
        <authorList>
            <person name="Trefzer A."/>
            <person name="Bechthold A."/>
        </authorList>
    </citation>
    <scope>NUCLEOTIDE SEQUENCE</scope>
    <source>
        <strain evidence="3">Tue6040</strain>
    </source>
</reference>
<dbReference type="SMART" id="SM00923">
    <property type="entry name" value="MbtH"/>
    <property type="match status" value="1"/>
</dbReference>
<dbReference type="EMBL" id="AF324838">
    <property type="protein sequence ID" value="AAK06806.1"/>
    <property type="molecule type" value="Genomic_DNA"/>
</dbReference>
<reference evidence="2" key="2">
    <citation type="journal article" date="2002" name="Arch. Microbiol.">
        <title>Cloning and analysis of the simocyclinone biosynthetic gene cluster of Streptomyces antibioticus Tu 6040.</title>
        <authorList>
            <person name="Galm U."/>
            <person name="Schimana J."/>
            <person name="Fiedler H.-P."/>
            <person name="Schmidt J."/>
            <person name="Li S.-M."/>
            <person name="Heide L."/>
        </authorList>
    </citation>
    <scope>NUCLEOTIDE SEQUENCE</scope>
    <source>
        <strain evidence="2">Tu 6040</strain>
    </source>
</reference>
<dbReference type="InterPro" id="IPR005153">
    <property type="entry name" value="MbtH-like_dom"/>
</dbReference>
<organism evidence="2">
    <name type="scientific">Streptomyces antibioticus</name>
    <dbReference type="NCBI Taxonomy" id="1890"/>
    <lineage>
        <taxon>Bacteria</taxon>
        <taxon>Bacillati</taxon>
        <taxon>Actinomycetota</taxon>
        <taxon>Actinomycetes</taxon>
        <taxon>Kitasatosporales</taxon>
        <taxon>Streptomycetaceae</taxon>
        <taxon>Streptomyces</taxon>
    </lineage>
</organism>
<dbReference type="InterPro" id="IPR038020">
    <property type="entry name" value="MbtH-like_sf"/>
</dbReference>
<dbReference type="EMBL" id="AF322256">
    <property type="protein sequence ID" value="AAL15602.1"/>
    <property type="molecule type" value="Genomic_DNA"/>
</dbReference>
<name>Q9F5J2_STRAT</name>
<accession>Q9F5J2</accession>
<dbReference type="PANTHER" id="PTHR38444">
    <property type="entry name" value="ENTEROBACTIN BIOSYNTHESIS PROTEIN YBDZ"/>
    <property type="match status" value="1"/>
</dbReference>
<sequence>MANPFDDQRGSFLVLRNAEEQVSLWPAFAGVPTGWQVAKGPNSRAACLAYIEEAWTDLRPKSLIDATDPS</sequence>
<dbReference type="AlphaFoldDB" id="Q9F5J2"/>
<protein>
    <submittedName>
        <fullName evidence="4">Sim-cB</fullName>
    </submittedName>
    <submittedName>
        <fullName evidence="3">SimX1</fullName>
    </submittedName>
    <submittedName>
        <fullName evidence="2">SimY</fullName>
    </submittedName>
</protein>
<dbReference type="InterPro" id="IPR037407">
    <property type="entry name" value="MLP_fam"/>
</dbReference>
<dbReference type="EMBL" id="AF321122">
    <property type="protein sequence ID" value="AAG34186.1"/>
    <property type="molecule type" value="Genomic_DNA"/>
</dbReference>
<evidence type="ECO:0000313" key="3">
    <source>
        <dbReference type="EMBL" id="AAK06806.1"/>
    </source>
</evidence>
<feature type="domain" description="MbtH-like" evidence="1">
    <location>
        <begin position="3"/>
        <end position="53"/>
    </location>
</feature>
<dbReference type="PANTHER" id="PTHR38444:SF1">
    <property type="entry name" value="ENTEROBACTIN BIOSYNTHESIS PROTEIN YBDZ"/>
    <property type="match status" value="1"/>
</dbReference>
<dbReference type="Gene3D" id="3.90.820.10">
    <property type="entry name" value="Structural Genomics, Unknown Function 30-nov-00 1gh9 Mol_id"/>
    <property type="match status" value="1"/>
</dbReference>
<dbReference type="GO" id="GO:0005829">
    <property type="term" value="C:cytosol"/>
    <property type="evidence" value="ECO:0007669"/>
    <property type="project" value="TreeGrafter"/>
</dbReference>
<evidence type="ECO:0000259" key="1">
    <source>
        <dbReference type="SMART" id="SM00923"/>
    </source>
</evidence>